<dbReference type="AlphaFoldDB" id="A0A7W6K136"/>
<proteinExistence type="predicted"/>
<protein>
    <submittedName>
        <fullName evidence="4">Uncharacterized membrane protein (DUF4010 family)</fullName>
    </submittedName>
</protein>
<dbReference type="EMBL" id="JACIDU010000006">
    <property type="protein sequence ID" value="MBB4103263.1"/>
    <property type="molecule type" value="Genomic_DNA"/>
</dbReference>
<dbReference type="Proteomes" id="UP000584824">
    <property type="component" value="Unassembled WGS sequence"/>
</dbReference>
<accession>A0A7W6K136</accession>
<feature type="domain" description="DUF4010" evidence="3">
    <location>
        <begin position="189"/>
        <end position="393"/>
    </location>
</feature>
<keyword evidence="1" id="KW-1133">Transmembrane helix</keyword>
<dbReference type="PANTHER" id="PTHR39084:SF1">
    <property type="entry name" value="DUF4010 DOMAIN-CONTAINING PROTEIN"/>
    <property type="match status" value="1"/>
</dbReference>
<feature type="transmembrane region" description="Helical" evidence="1">
    <location>
        <begin position="68"/>
        <end position="87"/>
    </location>
</feature>
<reference evidence="4 5" key="1">
    <citation type="submission" date="2020-08" db="EMBL/GenBank/DDBJ databases">
        <title>Genomic Encyclopedia of Type Strains, Phase IV (KMG-IV): sequencing the most valuable type-strain genomes for metagenomic binning, comparative biology and taxonomic classification.</title>
        <authorList>
            <person name="Goeker M."/>
        </authorList>
    </citation>
    <scope>NUCLEOTIDE SEQUENCE [LARGE SCALE GENOMIC DNA]</scope>
    <source>
        <strain evidence="4 5">DSM 26385</strain>
    </source>
</reference>
<organism evidence="4 5">
    <name type="scientific">Allorhizobium borbori</name>
    <dbReference type="NCBI Taxonomy" id="485907"/>
    <lineage>
        <taxon>Bacteria</taxon>
        <taxon>Pseudomonadati</taxon>
        <taxon>Pseudomonadota</taxon>
        <taxon>Alphaproteobacteria</taxon>
        <taxon>Hyphomicrobiales</taxon>
        <taxon>Rhizobiaceae</taxon>
        <taxon>Rhizobium/Agrobacterium group</taxon>
        <taxon>Allorhizobium</taxon>
    </lineage>
</organism>
<evidence type="ECO:0000313" key="4">
    <source>
        <dbReference type="EMBL" id="MBB4103263.1"/>
    </source>
</evidence>
<feature type="transmembrane region" description="Helical" evidence="1">
    <location>
        <begin position="6"/>
        <end position="26"/>
    </location>
</feature>
<dbReference type="RefSeq" id="WP_183791620.1">
    <property type="nucleotide sequence ID" value="NZ_JACIDU010000006.1"/>
</dbReference>
<dbReference type="InterPro" id="IPR049177">
    <property type="entry name" value="MgtC_SapB_SrpB_YhiD_N"/>
</dbReference>
<feature type="transmembrane region" description="Helical" evidence="1">
    <location>
        <begin position="184"/>
        <end position="206"/>
    </location>
</feature>
<dbReference type="Pfam" id="PF02308">
    <property type="entry name" value="MgtC"/>
    <property type="match status" value="1"/>
</dbReference>
<evidence type="ECO:0000256" key="1">
    <source>
        <dbReference type="SAM" id="Phobius"/>
    </source>
</evidence>
<keyword evidence="5" id="KW-1185">Reference proteome</keyword>
<dbReference type="Pfam" id="PF13194">
    <property type="entry name" value="DUF4010"/>
    <property type="match status" value="1"/>
</dbReference>
<feature type="transmembrane region" description="Helical" evidence="1">
    <location>
        <begin position="38"/>
        <end position="56"/>
    </location>
</feature>
<evidence type="ECO:0000259" key="2">
    <source>
        <dbReference type="Pfam" id="PF02308"/>
    </source>
</evidence>
<feature type="transmembrane region" description="Helical" evidence="1">
    <location>
        <begin position="212"/>
        <end position="231"/>
    </location>
</feature>
<feature type="transmembrane region" description="Helical" evidence="1">
    <location>
        <begin position="340"/>
        <end position="361"/>
    </location>
</feature>
<dbReference type="InterPro" id="IPR025105">
    <property type="entry name" value="DUF4010"/>
</dbReference>
<feature type="transmembrane region" description="Helical" evidence="1">
    <location>
        <begin position="397"/>
        <end position="418"/>
    </location>
</feature>
<feature type="transmembrane region" description="Helical" evidence="1">
    <location>
        <begin position="154"/>
        <end position="172"/>
    </location>
</feature>
<feature type="transmembrane region" description="Helical" evidence="1">
    <location>
        <begin position="313"/>
        <end position="334"/>
    </location>
</feature>
<gene>
    <name evidence="4" type="ORF">GGQ66_001820</name>
</gene>
<evidence type="ECO:0000313" key="5">
    <source>
        <dbReference type="Proteomes" id="UP000584824"/>
    </source>
</evidence>
<keyword evidence="1" id="KW-0812">Transmembrane</keyword>
<feature type="transmembrane region" description="Helical" evidence="1">
    <location>
        <begin position="373"/>
        <end position="391"/>
    </location>
</feature>
<feature type="transmembrane region" description="Helical" evidence="1">
    <location>
        <begin position="243"/>
        <end position="267"/>
    </location>
</feature>
<dbReference type="PANTHER" id="PTHR39084">
    <property type="entry name" value="MEMBRANE PROTEIN-RELATED"/>
    <property type="match status" value="1"/>
</dbReference>
<name>A0A7W6K136_9HYPH</name>
<sequence length="424" mass="43599">MDTLTLFQRFGLAIAIGAIVGMERHWRERDEQEGQRTAGLRTFTLAGLLGGTAGLLEQAISGAEAAGGLTVAGIFLVFSLVFAAFQYRESIASENYSVTSVIAAMSTFALGALAVLGSQSLAAAGGVALVSILASREVLHGFMRTLTWNELRSAILFLAMTFIVLPLIPARAIGPFGGISPADIWMLVILLAGISFCGYVAVKVFGTSRGELLAGAVGGLISSTGVTITNSRRAKAGDDPRPLVAGTLAANAVSCAKVTVFCLALAAPIAWRIGPALVTTALVMAGFSLFFFQRSQDTHAGNDARNPFELAAVLKMALLLVAIAFLARAATLWFGDAGLLVVAALSGLADVDAIAVTIAGMQNTIDVELAARAFGVAVIANTIAKAAYATIVGRGAFSGHFLLASSAALAAGLTVFVLTPAFSV</sequence>
<comment type="caution">
    <text evidence="4">The sequence shown here is derived from an EMBL/GenBank/DDBJ whole genome shotgun (WGS) entry which is preliminary data.</text>
</comment>
<feature type="domain" description="MgtC/SapB/SrpB/YhiD N-terminal" evidence="2">
    <location>
        <begin position="11"/>
        <end position="140"/>
    </location>
</feature>
<evidence type="ECO:0000259" key="3">
    <source>
        <dbReference type="Pfam" id="PF13194"/>
    </source>
</evidence>
<keyword evidence="1" id="KW-0472">Membrane</keyword>
<feature type="transmembrane region" description="Helical" evidence="1">
    <location>
        <begin position="273"/>
        <end position="292"/>
    </location>
</feature>
<feature type="transmembrane region" description="Helical" evidence="1">
    <location>
        <begin position="108"/>
        <end position="134"/>
    </location>
</feature>